<evidence type="ECO:0000256" key="6">
    <source>
        <dbReference type="ARBA" id="ARBA00023310"/>
    </source>
</evidence>
<evidence type="ECO:0000256" key="3">
    <source>
        <dbReference type="ARBA" id="ARBA00022781"/>
    </source>
</evidence>
<keyword evidence="5" id="KW-0472">Membrane</keyword>
<dbReference type="GO" id="GO:0046933">
    <property type="term" value="F:proton-transporting ATP synthase activity, rotational mechanism"/>
    <property type="evidence" value="ECO:0007669"/>
    <property type="project" value="InterPro"/>
</dbReference>
<evidence type="ECO:0000313" key="8">
    <source>
        <dbReference type="Proteomes" id="UP000177629"/>
    </source>
</evidence>
<accession>A0A1G2PH33</accession>
<proteinExistence type="predicted"/>
<keyword evidence="4" id="KW-0406">Ion transport</keyword>
<evidence type="ECO:0000256" key="1">
    <source>
        <dbReference type="ARBA" id="ARBA00004370"/>
    </source>
</evidence>
<evidence type="ECO:0000256" key="5">
    <source>
        <dbReference type="ARBA" id="ARBA00023136"/>
    </source>
</evidence>
<dbReference type="EMBL" id="MHSS01000015">
    <property type="protein sequence ID" value="OHA47607.1"/>
    <property type="molecule type" value="Genomic_DNA"/>
</dbReference>
<keyword evidence="3" id="KW-0375">Hydrogen ion transport</keyword>
<gene>
    <name evidence="7" type="ORF">A2806_03235</name>
</gene>
<organism evidence="7 8">
    <name type="scientific">Candidatus Terrybacteria bacterium RIFCSPHIGHO2_01_FULL_48_17</name>
    <dbReference type="NCBI Taxonomy" id="1802362"/>
    <lineage>
        <taxon>Bacteria</taxon>
        <taxon>Candidatus Terryibacteriota</taxon>
    </lineage>
</organism>
<evidence type="ECO:0000313" key="7">
    <source>
        <dbReference type="EMBL" id="OHA47607.1"/>
    </source>
</evidence>
<keyword evidence="2" id="KW-0813">Transport</keyword>
<comment type="subcellular location">
    <subcellularLocation>
        <location evidence="1">Membrane</location>
    </subcellularLocation>
</comment>
<reference evidence="7 8" key="1">
    <citation type="journal article" date="2016" name="Nat. Commun.">
        <title>Thousands of microbial genomes shed light on interconnected biogeochemical processes in an aquifer system.</title>
        <authorList>
            <person name="Anantharaman K."/>
            <person name="Brown C.T."/>
            <person name="Hug L.A."/>
            <person name="Sharon I."/>
            <person name="Castelle C.J."/>
            <person name="Probst A.J."/>
            <person name="Thomas B.C."/>
            <person name="Singh A."/>
            <person name="Wilkins M.J."/>
            <person name="Karaoz U."/>
            <person name="Brodie E.L."/>
            <person name="Williams K.H."/>
            <person name="Hubbard S.S."/>
            <person name="Banfield J.F."/>
        </authorList>
    </citation>
    <scope>NUCLEOTIDE SEQUENCE [LARGE SCALE GENOMIC DNA]</scope>
</reference>
<dbReference type="Proteomes" id="UP000177629">
    <property type="component" value="Unassembled WGS sequence"/>
</dbReference>
<dbReference type="InterPro" id="IPR000711">
    <property type="entry name" value="ATPase_OSCP/dsu"/>
</dbReference>
<dbReference type="AlphaFoldDB" id="A0A1G2PH33"/>
<comment type="caution">
    <text evidence="7">The sequence shown here is derived from an EMBL/GenBank/DDBJ whole genome shotgun (WGS) entry which is preliminary data.</text>
</comment>
<keyword evidence="6" id="KW-0066">ATP synthesis</keyword>
<dbReference type="Pfam" id="PF00213">
    <property type="entry name" value="OSCP"/>
    <property type="match status" value="1"/>
</dbReference>
<name>A0A1G2PH33_9BACT</name>
<dbReference type="GO" id="GO:0016020">
    <property type="term" value="C:membrane"/>
    <property type="evidence" value="ECO:0007669"/>
    <property type="project" value="UniProtKB-SubCell"/>
</dbReference>
<sequence>MANQLQSTKFKIQNLFIEAILGASDVKRRELIRKLVTYLHRTRQLSKSREILAKIEQELEHRADKRVVKGEVAHEGILPHRELKTNPALLAGAKLRAGQKSVDVSIKSRLQKLFSLMS</sequence>
<protein>
    <submittedName>
        <fullName evidence="7">Uncharacterized protein</fullName>
    </submittedName>
</protein>
<dbReference type="STRING" id="1802362.A2806_03235"/>
<evidence type="ECO:0000256" key="4">
    <source>
        <dbReference type="ARBA" id="ARBA00023065"/>
    </source>
</evidence>
<evidence type="ECO:0000256" key="2">
    <source>
        <dbReference type="ARBA" id="ARBA00022448"/>
    </source>
</evidence>